<proteinExistence type="inferred from homology"/>
<evidence type="ECO:0000256" key="8">
    <source>
        <dbReference type="SAM" id="Phobius"/>
    </source>
</evidence>
<evidence type="ECO:0000256" key="7">
    <source>
        <dbReference type="ARBA" id="ARBA00023136"/>
    </source>
</evidence>
<dbReference type="InterPro" id="IPR004706">
    <property type="entry name" value="Arsenical-R_Acr3"/>
</dbReference>
<evidence type="ECO:0000256" key="3">
    <source>
        <dbReference type="ARBA" id="ARBA00022448"/>
    </source>
</evidence>
<dbReference type="GeneID" id="26737049"/>
<feature type="transmembrane region" description="Helical" evidence="8">
    <location>
        <begin position="126"/>
        <end position="148"/>
    </location>
</feature>
<evidence type="ECO:0000313" key="10">
    <source>
        <dbReference type="Proteomes" id="UP000067738"/>
    </source>
</evidence>
<evidence type="ECO:0000256" key="6">
    <source>
        <dbReference type="ARBA" id="ARBA00022989"/>
    </source>
</evidence>
<evidence type="ECO:0000313" key="9">
    <source>
        <dbReference type="EMBL" id="ALT69852.1"/>
    </source>
</evidence>
<comment type="similarity">
    <text evidence="2">Belongs to the arsenical resistance-3 (ACR3) (TC 2.A.59) family.</text>
</comment>
<name>A0A0U3CN12_9EURY</name>
<dbReference type="EMBL" id="CP011266">
    <property type="protein sequence ID" value="ALT69852.1"/>
    <property type="molecule type" value="Genomic_DNA"/>
</dbReference>
<evidence type="ECO:0000256" key="2">
    <source>
        <dbReference type="ARBA" id="ARBA00010110"/>
    </source>
</evidence>
<dbReference type="PANTHER" id="PTHR43057:SF1">
    <property type="entry name" value="ARSENICAL-RESISTANCE PROTEIN 3"/>
    <property type="match status" value="1"/>
</dbReference>
<dbReference type="RefSeq" id="WP_058740066.1">
    <property type="nucleotide sequence ID" value="NZ_CP011266.1"/>
</dbReference>
<protein>
    <submittedName>
        <fullName evidence="9">Na+dependent transporter SBF family</fullName>
    </submittedName>
</protein>
<keyword evidence="10" id="KW-1185">Reference proteome</keyword>
<dbReference type="GO" id="GO:0015297">
    <property type="term" value="F:antiporter activity"/>
    <property type="evidence" value="ECO:0007669"/>
    <property type="project" value="InterPro"/>
</dbReference>
<dbReference type="GO" id="GO:0015104">
    <property type="term" value="F:antimonite transmembrane transporter activity"/>
    <property type="evidence" value="ECO:0007669"/>
    <property type="project" value="TreeGrafter"/>
</dbReference>
<sequence length="322" mass="36358">MDLIEKIEPIILIFAIIIGLISSNIQILSNNTGNLINLFLCIMLYGLFLEVPLKNLKKSFTNIKFTSTTLIINFIWTPLFGYFLGNLFLNGNIDIFIGFFMLILTPCTDWYLVFTKMAKGDLNLSLSLLPINLILQIILLPVYLIIFFSSNNSMSYIDLGYSILIVIVIPFILAQLTKVILNDDITEKASDFFSNYQIVFLALAVFAIFNSTGELLFKNLNSVLTIFIPLIIFFITNTIIDLLLCEKINFTYEEYASLTMTTLARNSPLALAIAINSFPGRELIAIALVIGPLIELPVLYIVSRFVLYIKKSGLFFTCKINL</sequence>
<gene>
    <name evidence="9" type="ORF">sm9_2096</name>
</gene>
<reference evidence="9 10" key="1">
    <citation type="submission" date="2015-04" db="EMBL/GenBank/DDBJ databases">
        <title>The complete genome sequence of the rumen methanogen Methanobrevibacter millerae SM9.</title>
        <authorList>
            <person name="Leahy S.C."/>
            <person name="Kelly W.J."/>
            <person name="Pacheco D.M."/>
            <person name="Li D."/>
            <person name="Altermann E."/>
            <person name="Attwood G.T."/>
        </authorList>
    </citation>
    <scope>NUCLEOTIDE SEQUENCE [LARGE SCALE GENOMIC DNA]</scope>
    <source>
        <strain evidence="9 10">SM9</strain>
    </source>
</reference>
<dbReference type="Gene3D" id="1.20.1530.20">
    <property type="match status" value="1"/>
</dbReference>
<dbReference type="InterPro" id="IPR038770">
    <property type="entry name" value="Na+/solute_symporter_sf"/>
</dbReference>
<evidence type="ECO:0000256" key="5">
    <source>
        <dbReference type="ARBA" id="ARBA00022692"/>
    </source>
</evidence>
<keyword evidence="5 8" id="KW-0812">Transmembrane</keyword>
<feature type="transmembrane region" description="Helical" evidence="8">
    <location>
        <begin position="223"/>
        <end position="244"/>
    </location>
</feature>
<keyword evidence="6 8" id="KW-1133">Transmembrane helix</keyword>
<evidence type="ECO:0000256" key="4">
    <source>
        <dbReference type="ARBA" id="ARBA00022475"/>
    </source>
</evidence>
<dbReference type="Proteomes" id="UP000067738">
    <property type="component" value="Chromosome"/>
</dbReference>
<dbReference type="OrthoDB" id="77832at2157"/>
<feature type="transmembrane region" description="Helical" evidence="8">
    <location>
        <begin position="35"/>
        <end position="53"/>
    </location>
</feature>
<dbReference type="InterPro" id="IPR002657">
    <property type="entry name" value="BilAc:Na_symport/Acr3"/>
</dbReference>
<dbReference type="KEGG" id="mmil:sm9_2096"/>
<dbReference type="PATRIC" id="fig|230361.4.peg.2168"/>
<dbReference type="GO" id="GO:0005886">
    <property type="term" value="C:plasma membrane"/>
    <property type="evidence" value="ECO:0007669"/>
    <property type="project" value="UniProtKB-SubCell"/>
</dbReference>
<keyword evidence="4" id="KW-1003">Cell membrane</keyword>
<feature type="transmembrane region" description="Helical" evidence="8">
    <location>
        <begin position="283"/>
        <end position="302"/>
    </location>
</feature>
<comment type="subcellular location">
    <subcellularLocation>
        <location evidence="1">Cell membrane</location>
        <topology evidence="1">Multi-pass membrane protein</topology>
    </subcellularLocation>
</comment>
<feature type="transmembrane region" description="Helical" evidence="8">
    <location>
        <begin position="160"/>
        <end position="181"/>
    </location>
</feature>
<keyword evidence="7 8" id="KW-0472">Membrane</keyword>
<feature type="transmembrane region" description="Helical" evidence="8">
    <location>
        <begin position="65"/>
        <end position="89"/>
    </location>
</feature>
<feature type="transmembrane region" description="Helical" evidence="8">
    <location>
        <begin position="95"/>
        <end position="114"/>
    </location>
</feature>
<dbReference type="GO" id="GO:0015105">
    <property type="term" value="F:arsenite transmembrane transporter activity"/>
    <property type="evidence" value="ECO:0007669"/>
    <property type="project" value="TreeGrafter"/>
</dbReference>
<dbReference type="Pfam" id="PF01758">
    <property type="entry name" value="SBF"/>
    <property type="match status" value="1"/>
</dbReference>
<evidence type="ECO:0000256" key="1">
    <source>
        <dbReference type="ARBA" id="ARBA00004651"/>
    </source>
</evidence>
<feature type="transmembrane region" description="Helical" evidence="8">
    <location>
        <begin position="193"/>
        <end position="211"/>
    </location>
</feature>
<keyword evidence="3" id="KW-0813">Transport</keyword>
<dbReference type="AlphaFoldDB" id="A0A0U3CN12"/>
<accession>A0A0U3CN12</accession>
<dbReference type="PANTHER" id="PTHR43057">
    <property type="entry name" value="ARSENITE EFFLUX TRANSPORTER"/>
    <property type="match status" value="1"/>
</dbReference>
<feature type="transmembrane region" description="Helical" evidence="8">
    <location>
        <begin position="7"/>
        <end position="29"/>
    </location>
</feature>
<organism evidence="9 10">
    <name type="scientific">Methanobrevibacter millerae</name>
    <dbReference type="NCBI Taxonomy" id="230361"/>
    <lineage>
        <taxon>Archaea</taxon>
        <taxon>Methanobacteriati</taxon>
        <taxon>Methanobacteriota</taxon>
        <taxon>Methanomada group</taxon>
        <taxon>Methanobacteria</taxon>
        <taxon>Methanobacteriales</taxon>
        <taxon>Methanobacteriaceae</taxon>
        <taxon>Methanobrevibacter</taxon>
    </lineage>
</organism>